<keyword evidence="1" id="KW-0175">Coiled coil</keyword>
<feature type="compositionally biased region" description="Low complexity" evidence="2">
    <location>
        <begin position="406"/>
        <end position="417"/>
    </location>
</feature>
<organism evidence="4 5">
    <name type="scientific">Coccomyxa subellipsoidea</name>
    <dbReference type="NCBI Taxonomy" id="248742"/>
    <lineage>
        <taxon>Eukaryota</taxon>
        <taxon>Viridiplantae</taxon>
        <taxon>Chlorophyta</taxon>
        <taxon>core chlorophytes</taxon>
        <taxon>Trebouxiophyceae</taxon>
        <taxon>Trebouxiophyceae incertae sedis</taxon>
        <taxon>Coccomyxaceae</taxon>
        <taxon>Coccomyxa</taxon>
    </lineage>
</organism>
<dbReference type="PANTHER" id="PTHR21502:SF3">
    <property type="entry name" value="CILIUM ASSEMBLY PROTEIN DZIP1L"/>
    <property type="match status" value="1"/>
</dbReference>
<evidence type="ECO:0000313" key="4">
    <source>
        <dbReference type="EMBL" id="KAK9907534.1"/>
    </source>
</evidence>
<keyword evidence="5" id="KW-1185">Reference proteome</keyword>
<evidence type="ECO:0000256" key="2">
    <source>
        <dbReference type="SAM" id="MobiDB-lite"/>
    </source>
</evidence>
<evidence type="ECO:0000313" key="5">
    <source>
        <dbReference type="Proteomes" id="UP001491310"/>
    </source>
</evidence>
<feature type="compositionally biased region" description="Polar residues" evidence="2">
    <location>
        <begin position="320"/>
        <end position="331"/>
    </location>
</feature>
<feature type="compositionally biased region" description="Polar residues" evidence="2">
    <location>
        <begin position="562"/>
        <end position="583"/>
    </location>
</feature>
<evidence type="ECO:0000259" key="3">
    <source>
        <dbReference type="Pfam" id="PF13815"/>
    </source>
</evidence>
<dbReference type="InterPro" id="IPR051241">
    <property type="entry name" value="DZIP_RILPL"/>
</dbReference>
<name>A0ABR2YL00_9CHLO</name>
<dbReference type="PANTHER" id="PTHR21502">
    <property type="entry name" value="ZINC FINGER PROTEIN DZIP1"/>
    <property type="match status" value="1"/>
</dbReference>
<gene>
    <name evidence="4" type="ORF">WJX75_005496</name>
</gene>
<protein>
    <recommendedName>
        <fullName evidence="3">Cilium assembly protein DZIP1 N-terminal domain-containing protein</fullName>
    </recommendedName>
</protein>
<sequence>MPTIPAFYGPAVSPAPAPFRFSAHQIRINWQILHGVDIDKLVRETDIDTLERCCAAMAYGDLQAEDPGSLSETNFLRLFRLAQLTVEYLLHIQDRLVWENGLLKAALMTERDSAEAKAAGGDSKQQEAELLWQVERLQRQSDELRQQELQSALEAATRREQAEADRRVLAAKEEALQVSQGSIDAQIAAASDEMRSLRQRLANSLTRQQELETRLKLSSILGESQTTIVAAAENKEELERLAKRLRSAEDDAARLRGVLRDQEQLRQQKAALKLDEKMEVSAEVEQLKVRLEAEQAERERLAQTKQDMEREAQAMRAQIRSLSRELSSQAPEQAPAADRGDPQAWEENSQLRQEVDGARKERTLMEAKVKRLQTMLVNQQPQQEELIKSIHFLEHDRGHITAARRSASAVPAAAAPREPNKAGELDLEGAPPQPSPEDTERFNAEMAHELAGAQRPGVRSRFPQPLPAFEHTRAQLEGEMEEELNKSLRSFGVDVASGRLSDMAYTAAAAQLEARRSKALAARPRSHRDRAAHLHSTILWHIHRVASKIRRKGQLRKDGTVGTPTLQTRASQRLNMDQGTWTGRQQQRASTDAARRARSSSPVRQGSSHWDRGYDSDDEGTARFGRTLSQSLGAPLTTTFGDAYSPLRSAIRPGSYTFKSAKDGVQAARDAWVPRLSSANAAARRLPTRLAKFGSAPGDFSRQRSVLAQYDLPLPHARTAGAAAFAPVLGADDAPPYYGPPARARTAGPSIAAEEELYFDSPARGGSGRFAAEPAGYMPPLRSGSMAAEYVYESQPQRTKTVESEKSFTQGYKAGLDAARAFAARAASGQFSAEADDDYFAEGAQQETGVSGGIKRAGGGPGVRTSVEDNGMAAEEALEEDMMDLDLQQEANVPEVELPSFQTLVQRQKSQQDMRYGAAYSPMGASSPALAQALASQTSENSAKTAAARTTSRLCNTSVRVPNISGGESAVGGSLAQPVVQFAPNPVYEGVRVARQHMGESGSGLRHEVSNGSARFPGTSRNEGLYDSARSVTAHHHEAHRAQLAKSLSTAAGVTYSQETSGPVRSVTAATFANATGPVNAWTAAPLKSVRDFYSTEHVSSVKIA</sequence>
<feature type="domain" description="Cilium assembly protein DZIP1 N-terminal" evidence="3">
    <location>
        <begin position="19"/>
        <end position="128"/>
    </location>
</feature>
<evidence type="ECO:0000256" key="1">
    <source>
        <dbReference type="ARBA" id="ARBA00023054"/>
    </source>
</evidence>
<feature type="region of interest" description="Disordered" evidence="2">
    <location>
        <begin position="1001"/>
        <end position="1024"/>
    </location>
</feature>
<feature type="region of interest" description="Disordered" evidence="2">
    <location>
        <begin position="300"/>
        <end position="359"/>
    </location>
</feature>
<dbReference type="EMBL" id="JALJOT010000009">
    <property type="protein sequence ID" value="KAK9907534.1"/>
    <property type="molecule type" value="Genomic_DNA"/>
</dbReference>
<dbReference type="InterPro" id="IPR032714">
    <property type="entry name" value="DZIP1_N"/>
</dbReference>
<feature type="region of interest" description="Disordered" evidence="2">
    <location>
        <begin position="551"/>
        <end position="622"/>
    </location>
</feature>
<dbReference type="Proteomes" id="UP001491310">
    <property type="component" value="Unassembled WGS sequence"/>
</dbReference>
<feature type="compositionally biased region" description="Basic and acidic residues" evidence="2">
    <location>
        <begin position="300"/>
        <end position="313"/>
    </location>
</feature>
<accession>A0ABR2YL00</accession>
<dbReference type="Pfam" id="PF13815">
    <property type="entry name" value="Dzip-like_N"/>
    <property type="match status" value="1"/>
</dbReference>
<comment type="caution">
    <text evidence="4">The sequence shown here is derived from an EMBL/GenBank/DDBJ whole genome shotgun (WGS) entry which is preliminary data.</text>
</comment>
<proteinExistence type="predicted"/>
<feature type="region of interest" description="Disordered" evidence="2">
    <location>
        <begin position="406"/>
        <end position="439"/>
    </location>
</feature>
<reference evidence="4 5" key="1">
    <citation type="journal article" date="2024" name="Nat. Commun.">
        <title>Phylogenomics reveals the evolutionary origins of lichenization in chlorophyte algae.</title>
        <authorList>
            <person name="Puginier C."/>
            <person name="Libourel C."/>
            <person name="Otte J."/>
            <person name="Skaloud P."/>
            <person name="Haon M."/>
            <person name="Grisel S."/>
            <person name="Petersen M."/>
            <person name="Berrin J.G."/>
            <person name="Delaux P.M."/>
            <person name="Dal Grande F."/>
            <person name="Keller J."/>
        </authorList>
    </citation>
    <scope>NUCLEOTIDE SEQUENCE [LARGE SCALE GENOMIC DNA]</scope>
    <source>
        <strain evidence="4 5">SAG 216-7</strain>
    </source>
</reference>